<evidence type="ECO:0000259" key="5">
    <source>
        <dbReference type="PROSITE" id="PS50222"/>
    </source>
</evidence>
<dbReference type="OrthoDB" id="26525at2759"/>
<evidence type="ECO:0000313" key="6">
    <source>
        <dbReference type="EMBL" id="EJK63647.1"/>
    </source>
</evidence>
<evidence type="ECO:0000256" key="3">
    <source>
        <dbReference type="ARBA" id="ARBA00022837"/>
    </source>
</evidence>
<dbReference type="InterPro" id="IPR018247">
    <property type="entry name" value="EF_Hand_1_Ca_BS"/>
</dbReference>
<dbReference type="GO" id="GO:0005509">
    <property type="term" value="F:calcium ion binding"/>
    <property type="evidence" value="ECO:0007669"/>
    <property type="project" value="InterPro"/>
</dbReference>
<feature type="domain" description="EF-hand" evidence="5">
    <location>
        <begin position="174"/>
        <end position="198"/>
    </location>
</feature>
<feature type="domain" description="EF-hand" evidence="5">
    <location>
        <begin position="1"/>
        <end position="34"/>
    </location>
</feature>
<dbReference type="eggNOG" id="KOG0032">
    <property type="taxonomic scope" value="Eukaryota"/>
</dbReference>
<feature type="non-terminal residue" evidence="6">
    <location>
        <position position="198"/>
    </location>
</feature>
<feature type="compositionally biased region" description="Low complexity" evidence="4">
    <location>
        <begin position="130"/>
        <end position="144"/>
    </location>
</feature>
<evidence type="ECO:0000256" key="4">
    <source>
        <dbReference type="SAM" id="MobiDB-lite"/>
    </source>
</evidence>
<feature type="domain" description="EF-hand" evidence="5">
    <location>
        <begin position="145"/>
        <end position="173"/>
    </location>
</feature>
<feature type="compositionally biased region" description="Basic and acidic residues" evidence="4">
    <location>
        <begin position="1"/>
        <end position="25"/>
    </location>
</feature>
<feature type="domain" description="EF-hand" evidence="5">
    <location>
        <begin position="62"/>
        <end position="97"/>
    </location>
</feature>
<dbReference type="Gene3D" id="1.10.238.10">
    <property type="entry name" value="EF-hand"/>
    <property type="match status" value="3"/>
</dbReference>
<comment type="caution">
    <text evidence="6">The sequence shown here is derived from an EMBL/GenBank/DDBJ whole genome shotgun (WGS) entry which is preliminary data.</text>
</comment>
<keyword evidence="1" id="KW-0479">Metal-binding</keyword>
<dbReference type="SUPFAM" id="SSF47473">
    <property type="entry name" value="EF-hand"/>
    <property type="match status" value="2"/>
</dbReference>
<feature type="compositionally biased region" description="Basic and acidic residues" evidence="4">
    <location>
        <begin position="44"/>
        <end position="66"/>
    </location>
</feature>
<dbReference type="PANTHER" id="PTHR45942">
    <property type="entry name" value="PROTEIN PHOSPATASE 3 REGULATORY SUBUNIT B ALPHA ISOFORM TYPE 1"/>
    <property type="match status" value="1"/>
</dbReference>
<keyword evidence="3" id="KW-0106">Calcium</keyword>
<proteinExistence type="predicted"/>
<dbReference type="SMART" id="SM00054">
    <property type="entry name" value="EFh"/>
    <property type="match status" value="4"/>
</dbReference>
<reference evidence="6 7" key="1">
    <citation type="journal article" date="2012" name="Genome Biol.">
        <title>Genome and low-iron response of an oceanic diatom adapted to chronic iron limitation.</title>
        <authorList>
            <person name="Lommer M."/>
            <person name="Specht M."/>
            <person name="Roy A.S."/>
            <person name="Kraemer L."/>
            <person name="Andreson R."/>
            <person name="Gutowska M.A."/>
            <person name="Wolf J."/>
            <person name="Bergner S.V."/>
            <person name="Schilhabel M.B."/>
            <person name="Klostermeier U.C."/>
            <person name="Beiko R.G."/>
            <person name="Rosenstiel P."/>
            <person name="Hippler M."/>
            <person name="Laroche J."/>
        </authorList>
    </citation>
    <scope>NUCLEOTIDE SEQUENCE [LARGE SCALE GENOMIC DNA]</scope>
    <source>
        <strain evidence="6 7">CCMP1005</strain>
    </source>
</reference>
<dbReference type="OMA" id="MVQASHQ"/>
<evidence type="ECO:0000313" key="7">
    <source>
        <dbReference type="Proteomes" id="UP000266841"/>
    </source>
</evidence>
<keyword evidence="7" id="KW-1185">Reference proteome</keyword>
<dbReference type="AlphaFoldDB" id="K0SZN9"/>
<dbReference type="InterPro" id="IPR011992">
    <property type="entry name" value="EF-hand-dom_pair"/>
</dbReference>
<gene>
    <name evidence="6" type="ORF">THAOC_15682</name>
</gene>
<dbReference type="EMBL" id="AGNL01018100">
    <property type="protein sequence ID" value="EJK63647.1"/>
    <property type="molecule type" value="Genomic_DNA"/>
</dbReference>
<dbReference type="Proteomes" id="UP000266841">
    <property type="component" value="Unassembled WGS sequence"/>
</dbReference>
<name>K0SZN9_THAOC</name>
<dbReference type="Pfam" id="PF13499">
    <property type="entry name" value="EF-hand_7"/>
    <property type="match status" value="2"/>
</dbReference>
<evidence type="ECO:0000256" key="1">
    <source>
        <dbReference type="ARBA" id="ARBA00022723"/>
    </source>
</evidence>
<organism evidence="6 7">
    <name type="scientific">Thalassiosira oceanica</name>
    <name type="common">Marine diatom</name>
    <dbReference type="NCBI Taxonomy" id="159749"/>
    <lineage>
        <taxon>Eukaryota</taxon>
        <taxon>Sar</taxon>
        <taxon>Stramenopiles</taxon>
        <taxon>Ochrophyta</taxon>
        <taxon>Bacillariophyta</taxon>
        <taxon>Coscinodiscophyceae</taxon>
        <taxon>Thalassiosirophycidae</taxon>
        <taxon>Thalassiosirales</taxon>
        <taxon>Thalassiosiraceae</taxon>
        <taxon>Thalassiosira</taxon>
    </lineage>
</organism>
<accession>K0SZN9</accession>
<protein>
    <recommendedName>
        <fullName evidence="5">EF-hand domain-containing protein</fullName>
    </recommendedName>
</protein>
<feature type="region of interest" description="Disordered" evidence="4">
    <location>
        <begin position="130"/>
        <end position="153"/>
    </location>
</feature>
<feature type="region of interest" description="Disordered" evidence="4">
    <location>
        <begin position="1"/>
        <end position="74"/>
    </location>
</feature>
<dbReference type="PROSITE" id="PS50222">
    <property type="entry name" value="EF_HAND_2"/>
    <property type="match status" value="5"/>
</dbReference>
<keyword evidence="2" id="KW-0677">Repeat</keyword>
<dbReference type="Pfam" id="PF13202">
    <property type="entry name" value="EF-hand_5"/>
    <property type="match status" value="1"/>
</dbReference>
<evidence type="ECO:0000256" key="2">
    <source>
        <dbReference type="ARBA" id="ARBA00022737"/>
    </source>
</evidence>
<dbReference type="PROSITE" id="PS00018">
    <property type="entry name" value="EF_HAND_1"/>
    <property type="match status" value="4"/>
</dbReference>
<feature type="domain" description="EF-hand" evidence="5">
    <location>
        <begin position="98"/>
        <end position="133"/>
    </location>
</feature>
<sequence>MDDMRKLFDEADSDRNGSLDHDEFVRMVQASHQPQQPEASSPRDSTEDSKIADDKSSIRKMTDGKSTRSLFQQMDRDRSGTLDFTEFSTEFIRMNPSATVMDMRELFDGADLDHNGLLDYSEFVRMIRASQQPDQSSPGGPSPSELFQQMDRDRSGTLDFAEFSRVFVQFNPSATMDDMRKLFDEADSDRNGSLDHDE</sequence>
<feature type="compositionally biased region" description="Polar residues" evidence="4">
    <location>
        <begin position="30"/>
        <end position="43"/>
    </location>
</feature>
<dbReference type="InterPro" id="IPR002048">
    <property type="entry name" value="EF_hand_dom"/>
</dbReference>